<dbReference type="InterPro" id="IPR000823">
    <property type="entry name" value="Peroxidase_pln"/>
</dbReference>
<keyword evidence="17" id="KW-1185">Reference proteome</keyword>
<dbReference type="PROSITE" id="PS50873">
    <property type="entry name" value="PEROXIDASE_4"/>
    <property type="match status" value="1"/>
</dbReference>
<comment type="cofactor">
    <cofactor evidence="12">
        <name>heme b</name>
        <dbReference type="ChEBI" id="CHEBI:60344"/>
    </cofactor>
    <text evidence="12">Binds 1 heme b (iron(II)-protoporphyrin IX) group per subunit.</text>
</comment>
<dbReference type="GO" id="GO:0020037">
    <property type="term" value="F:heme binding"/>
    <property type="evidence" value="ECO:0007669"/>
    <property type="project" value="InterPro"/>
</dbReference>
<evidence type="ECO:0000256" key="13">
    <source>
        <dbReference type="PIRSR" id="PIRSR600823-5"/>
    </source>
</evidence>
<dbReference type="EMBL" id="BPVZ01000058">
    <property type="protein sequence ID" value="GKV21577.1"/>
    <property type="molecule type" value="Genomic_DNA"/>
</dbReference>
<dbReference type="AlphaFoldDB" id="A0AAV5KAJ5"/>
<evidence type="ECO:0000313" key="17">
    <source>
        <dbReference type="Proteomes" id="UP001054252"/>
    </source>
</evidence>
<dbReference type="EC" id="1.11.1.7" evidence="3"/>
<keyword evidence="4" id="KW-0964">Secreted</keyword>
<dbReference type="PANTHER" id="PTHR31517">
    <property type="match status" value="1"/>
</dbReference>
<dbReference type="GO" id="GO:0046872">
    <property type="term" value="F:metal ion binding"/>
    <property type="evidence" value="ECO:0007669"/>
    <property type="project" value="UniProtKB-KW"/>
</dbReference>
<dbReference type="InterPro" id="IPR010255">
    <property type="entry name" value="Haem_peroxidase_sf"/>
</dbReference>
<organism evidence="16 17">
    <name type="scientific">Rubroshorea leprosula</name>
    <dbReference type="NCBI Taxonomy" id="152421"/>
    <lineage>
        <taxon>Eukaryota</taxon>
        <taxon>Viridiplantae</taxon>
        <taxon>Streptophyta</taxon>
        <taxon>Embryophyta</taxon>
        <taxon>Tracheophyta</taxon>
        <taxon>Spermatophyta</taxon>
        <taxon>Magnoliopsida</taxon>
        <taxon>eudicotyledons</taxon>
        <taxon>Gunneridae</taxon>
        <taxon>Pentapetalae</taxon>
        <taxon>rosids</taxon>
        <taxon>malvids</taxon>
        <taxon>Malvales</taxon>
        <taxon>Dipterocarpaceae</taxon>
        <taxon>Rubroshorea</taxon>
    </lineage>
</organism>
<feature type="binding site" evidence="12">
    <location>
        <position position="32"/>
    </location>
    <ligand>
        <name>Ca(2+)</name>
        <dbReference type="ChEBI" id="CHEBI:29108"/>
        <label>2</label>
    </ligand>
</feature>
<keyword evidence="6" id="KW-0349">Heme</keyword>
<protein>
    <recommendedName>
        <fullName evidence="3">peroxidase</fullName>
        <ecNumber evidence="3">1.11.1.7</ecNumber>
    </recommendedName>
</protein>
<dbReference type="InterPro" id="IPR002016">
    <property type="entry name" value="Haem_peroxidase"/>
</dbReference>
<keyword evidence="13" id="KW-1015">Disulfide bond</keyword>
<comment type="function">
    <text evidence="2">Removal of H(2)O(2), oxidation of toxic reductants, biosynthesis and degradation of lignin, suberization, auxin catabolism, response to environmental stresses such as wounding, pathogen attack and oxidative stress. These functions might be dependent on each isozyme/isoform in each plant tissue.</text>
</comment>
<keyword evidence="11" id="KW-0376">Hydrogen peroxide</keyword>
<keyword evidence="10 12" id="KW-0408">Iron</keyword>
<dbReference type="GO" id="GO:0140825">
    <property type="term" value="F:lactoperoxidase activity"/>
    <property type="evidence" value="ECO:0007669"/>
    <property type="project" value="UniProtKB-EC"/>
</dbReference>
<comment type="cofactor">
    <cofactor evidence="12">
        <name>Ca(2+)</name>
        <dbReference type="ChEBI" id="CHEBI:29108"/>
    </cofactor>
    <text evidence="12">Binds 2 calcium ions per subunit.</text>
</comment>
<dbReference type="SUPFAM" id="SSF48113">
    <property type="entry name" value="Heme-dependent peroxidases"/>
    <property type="match status" value="1"/>
</dbReference>
<feature type="binding site" description="axial binding residue" evidence="12">
    <location>
        <position position="31"/>
    </location>
    <ligand>
        <name>heme b</name>
        <dbReference type="ChEBI" id="CHEBI:60344"/>
    </ligand>
    <ligandPart>
        <name>Fe</name>
        <dbReference type="ChEBI" id="CHEBI:18248"/>
    </ligandPart>
</feature>
<evidence type="ECO:0000256" key="7">
    <source>
        <dbReference type="ARBA" id="ARBA00022723"/>
    </source>
</evidence>
<evidence type="ECO:0000256" key="5">
    <source>
        <dbReference type="ARBA" id="ARBA00022559"/>
    </source>
</evidence>
<evidence type="ECO:0000256" key="11">
    <source>
        <dbReference type="ARBA" id="ARBA00023324"/>
    </source>
</evidence>
<evidence type="ECO:0000313" key="16">
    <source>
        <dbReference type="EMBL" id="GKV21577.1"/>
    </source>
</evidence>
<accession>A0AAV5KAJ5</accession>
<evidence type="ECO:0000256" key="8">
    <source>
        <dbReference type="ARBA" id="ARBA00022837"/>
    </source>
</evidence>
<dbReference type="PANTHER" id="PTHR31517:SF59">
    <property type="entry name" value="PEROXIDASE"/>
    <property type="match status" value="1"/>
</dbReference>
<evidence type="ECO:0000256" key="3">
    <source>
        <dbReference type="ARBA" id="ARBA00012313"/>
    </source>
</evidence>
<sequence length="87" mass="9673">MCCKFNCRPANQLFNSKGLTLDDLVVLFGAHTIGFAHCKHFLNQLYDYQGTKKSDPTIDPRLLKALRMSCPHFGGNADIVAVTPHIP</sequence>
<comment type="caution">
    <text evidence="16">The sequence shown here is derived from an EMBL/GenBank/DDBJ whole genome shotgun (WGS) entry which is preliminary data.</text>
</comment>
<comment type="similarity">
    <text evidence="14">Belongs to the peroxidase family.</text>
</comment>
<keyword evidence="5" id="KW-0575">Peroxidase</keyword>
<feature type="domain" description="Plant heme peroxidase family profile" evidence="15">
    <location>
        <begin position="12"/>
        <end position="87"/>
    </location>
</feature>
<evidence type="ECO:0000256" key="2">
    <source>
        <dbReference type="ARBA" id="ARBA00002322"/>
    </source>
</evidence>
<evidence type="ECO:0000259" key="15">
    <source>
        <dbReference type="PROSITE" id="PS50873"/>
    </source>
</evidence>
<keyword evidence="7 12" id="KW-0479">Metal-binding</keyword>
<evidence type="ECO:0000256" key="6">
    <source>
        <dbReference type="ARBA" id="ARBA00022617"/>
    </source>
</evidence>
<keyword evidence="8 12" id="KW-0106">Calcium</keyword>
<gene>
    <name evidence="16" type="ORF">SLEP1_g31547</name>
</gene>
<comment type="catalytic activity">
    <reaction evidence="1">
        <text>2 a phenolic donor + H2O2 = 2 a phenolic radical donor + 2 H2O</text>
        <dbReference type="Rhea" id="RHEA:56136"/>
        <dbReference type="ChEBI" id="CHEBI:15377"/>
        <dbReference type="ChEBI" id="CHEBI:16240"/>
        <dbReference type="ChEBI" id="CHEBI:139520"/>
        <dbReference type="ChEBI" id="CHEBI:139521"/>
        <dbReference type="EC" id="1.11.1.7"/>
    </reaction>
</comment>
<dbReference type="GO" id="GO:0042744">
    <property type="term" value="P:hydrogen peroxide catabolic process"/>
    <property type="evidence" value="ECO:0007669"/>
    <property type="project" value="UniProtKB-KW"/>
</dbReference>
<dbReference type="Pfam" id="PF00141">
    <property type="entry name" value="peroxidase"/>
    <property type="match status" value="1"/>
</dbReference>
<reference evidence="16 17" key="1">
    <citation type="journal article" date="2021" name="Commun. Biol.">
        <title>The genome of Shorea leprosula (Dipterocarpaceae) highlights the ecological relevance of drought in aseasonal tropical rainforests.</title>
        <authorList>
            <person name="Ng K.K.S."/>
            <person name="Kobayashi M.J."/>
            <person name="Fawcett J.A."/>
            <person name="Hatakeyama M."/>
            <person name="Paape T."/>
            <person name="Ng C.H."/>
            <person name="Ang C.C."/>
            <person name="Tnah L.H."/>
            <person name="Lee C.T."/>
            <person name="Nishiyama T."/>
            <person name="Sese J."/>
            <person name="O'Brien M.J."/>
            <person name="Copetti D."/>
            <person name="Mohd Noor M.I."/>
            <person name="Ong R.C."/>
            <person name="Putra M."/>
            <person name="Sireger I.Z."/>
            <person name="Indrioko S."/>
            <person name="Kosugi Y."/>
            <person name="Izuno A."/>
            <person name="Isagi Y."/>
            <person name="Lee S.L."/>
            <person name="Shimizu K.K."/>
        </authorList>
    </citation>
    <scope>NUCLEOTIDE SEQUENCE [LARGE SCALE GENOMIC DNA]</scope>
    <source>
        <strain evidence="16">214</strain>
    </source>
</reference>
<name>A0AAV5KAJ5_9ROSI</name>
<proteinExistence type="inferred from homology"/>
<feature type="disulfide bond" evidence="13">
    <location>
        <begin position="38"/>
        <end position="70"/>
    </location>
</feature>
<evidence type="ECO:0000256" key="9">
    <source>
        <dbReference type="ARBA" id="ARBA00023002"/>
    </source>
</evidence>
<evidence type="ECO:0000256" key="4">
    <source>
        <dbReference type="ARBA" id="ARBA00022525"/>
    </source>
</evidence>
<keyword evidence="9" id="KW-0560">Oxidoreductase</keyword>
<evidence type="ECO:0000256" key="10">
    <source>
        <dbReference type="ARBA" id="ARBA00023004"/>
    </source>
</evidence>
<dbReference type="GO" id="GO:0006979">
    <property type="term" value="P:response to oxidative stress"/>
    <property type="evidence" value="ECO:0007669"/>
    <property type="project" value="InterPro"/>
</dbReference>
<dbReference type="Proteomes" id="UP001054252">
    <property type="component" value="Unassembled WGS sequence"/>
</dbReference>
<evidence type="ECO:0000256" key="1">
    <source>
        <dbReference type="ARBA" id="ARBA00000189"/>
    </source>
</evidence>
<evidence type="ECO:0000256" key="12">
    <source>
        <dbReference type="PIRSR" id="PIRSR600823-3"/>
    </source>
</evidence>
<evidence type="ECO:0000256" key="14">
    <source>
        <dbReference type="RuleBase" id="RU004241"/>
    </source>
</evidence>
<dbReference type="Gene3D" id="1.10.420.10">
    <property type="entry name" value="Peroxidase, domain 2"/>
    <property type="match status" value="1"/>
</dbReference>